<dbReference type="Proteomes" id="UP000616151">
    <property type="component" value="Unassembled WGS sequence"/>
</dbReference>
<keyword evidence="1" id="KW-0808">Transferase</keyword>
<reference evidence="1" key="1">
    <citation type="submission" date="2021-01" db="EMBL/GenBank/DDBJ databases">
        <authorList>
            <person name="Sun Q."/>
        </authorList>
    </citation>
    <scope>NUCLEOTIDE SEQUENCE</scope>
    <source>
        <strain evidence="1">YIM B02566</strain>
    </source>
</reference>
<dbReference type="EC" id="2.7.6.2" evidence="1"/>
<evidence type="ECO:0000313" key="1">
    <source>
        <dbReference type="EMBL" id="MBK1865671.1"/>
    </source>
</evidence>
<evidence type="ECO:0000313" key="2">
    <source>
        <dbReference type="Proteomes" id="UP000616151"/>
    </source>
</evidence>
<accession>A0ACC5QZP7</accession>
<dbReference type="EMBL" id="JAENHL010000006">
    <property type="protein sequence ID" value="MBK1865671.1"/>
    <property type="molecule type" value="Genomic_DNA"/>
</dbReference>
<gene>
    <name evidence="1" type="ORF">JHL16_04855</name>
</gene>
<organism evidence="1 2">
    <name type="scientific">Taklimakanibacter albus</name>
    <dbReference type="NCBI Taxonomy" id="2800327"/>
    <lineage>
        <taxon>Bacteria</taxon>
        <taxon>Pseudomonadati</taxon>
        <taxon>Pseudomonadota</taxon>
        <taxon>Alphaproteobacteria</taxon>
        <taxon>Hyphomicrobiales</taxon>
        <taxon>Aestuariivirgaceae</taxon>
        <taxon>Taklimakanibacter</taxon>
    </lineage>
</organism>
<proteinExistence type="predicted"/>
<sequence>MAWGMTRFVVLLGGDLTATSRLASQIQKARIIAADGGMAHAEPLGVEPELWVGDFDSTSEDLAERHKDVTRHAFPAEKDKTDGEIAVDEAIKLGAREIVLVGGLGGQTDHAASHLGLILKLGRRRVYSFITSGTEEAYPILNGTHHFDLPPGSRFSVVPFTDLAGLDLEGVKWPLVNRSVPLGSSLTVSNVALGPVTVRLNQGYAVALAYPESVA</sequence>
<name>A0ACC5QZP7_9HYPH</name>
<comment type="caution">
    <text evidence="1">The sequence shown here is derived from an EMBL/GenBank/DDBJ whole genome shotgun (WGS) entry which is preliminary data.</text>
</comment>
<keyword evidence="2" id="KW-1185">Reference proteome</keyword>
<protein>
    <submittedName>
        <fullName evidence="1">Thiamine diphosphokinase</fullName>
        <ecNumber evidence="1">2.7.6.2</ecNumber>
    </submittedName>
</protein>